<dbReference type="InterPro" id="IPR036271">
    <property type="entry name" value="Tet_transcr_reg_TetR-rel_C_sf"/>
</dbReference>
<evidence type="ECO:0000313" key="6">
    <source>
        <dbReference type="EMBL" id="GAA1536025.1"/>
    </source>
</evidence>
<reference evidence="6 7" key="1">
    <citation type="journal article" date="2019" name="Int. J. Syst. Evol. Microbiol.">
        <title>The Global Catalogue of Microorganisms (GCM) 10K type strain sequencing project: providing services to taxonomists for standard genome sequencing and annotation.</title>
        <authorList>
            <consortium name="The Broad Institute Genomics Platform"/>
            <consortium name="The Broad Institute Genome Sequencing Center for Infectious Disease"/>
            <person name="Wu L."/>
            <person name="Ma J."/>
        </authorList>
    </citation>
    <scope>NUCLEOTIDE SEQUENCE [LARGE SCALE GENOMIC DNA]</scope>
    <source>
        <strain evidence="6 7">JCM 14942</strain>
    </source>
</reference>
<dbReference type="SUPFAM" id="SSF48498">
    <property type="entry name" value="Tetracyclin repressor-like, C-terminal domain"/>
    <property type="match status" value="1"/>
</dbReference>
<dbReference type="Proteomes" id="UP001500842">
    <property type="component" value="Unassembled WGS sequence"/>
</dbReference>
<proteinExistence type="predicted"/>
<evidence type="ECO:0000256" key="2">
    <source>
        <dbReference type="ARBA" id="ARBA00023125"/>
    </source>
</evidence>
<sequence length="193" mass="20226">MARPRTHTAELRERIMACALDTVAERGVAALALRDVAERAGTSTAAVYSLFGSKEALHRAVLIAAFTDFGAEQAAQPASDDPVADIAGLGARYVQWALDHPRLYEAMFTEGAAGLAPTPELDRARLQAIAGVSDAVRRALEAGAFRPADEVTVVTSLWAQVHGLAALTTAGQLPDEADPAAAAWAVIEGWLAP</sequence>
<dbReference type="RefSeq" id="WP_141007550.1">
    <property type="nucleotide sequence ID" value="NZ_BAAAOR010000030.1"/>
</dbReference>
<keyword evidence="7" id="KW-1185">Reference proteome</keyword>
<protein>
    <submittedName>
        <fullName evidence="6">TetR/AcrR family transcriptional regulator</fullName>
    </submittedName>
</protein>
<evidence type="ECO:0000256" key="3">
    <source>
        <dbReference type="ARBA" id="ARBA00023163"/>
    </source>
</evidence>
<dbReference type="Gene3D" id="1.10.357.10">
    <property type="entry name" value="Tetracycline Repressor, domain 2"/>
    <property type="match status" value="1"/>
</dbReference>
<dbReference type="Pfam" id="PF00440">
    <property type="entry name" value="TetR_N"/>
    <property type="match status" value="1"/>
</dbReference>
<name>A0ABN2B8I5_9ACTN</name>
<feature type="DNA-binding region" description="H-T-H motif" evidence="4">
    <location>
        <begin position="32"/>
        <end position="51"/>
    </location>
</feature>
<feature type="domain" description="HTH tetR-type" evidence="5">
    <location>
        <begin position="9"/>
        <end position="69"/>
    </location>
</feature>
<dbReference type="PRINTS" id="PR00455">
    <property type="entry name" value="HTHTETR"/>
</dbReference>
<comment type="caution">
    <text evidence="6">The sequence shown here is derived from an EMBL/GenBank/DDBJ whole genome shotgun (WGS) entry which is preliminary data.</text>
</comment>
<dbReference type="Pfam" id="PF13305">
    <property type="entry name" value="TetR_C_33"/>
    <property type="match status" value="1"/>
</dbReference>
<accession>A0ABN2B8I5</accession>
<evidence type="ECO:0000259" key="5">
    <source>
        <dbReference type="PROSITE" id="PS50977"/>
    </source>
</evidence>
<evidence type="ECO:0000256" key="1">
    <source>
        <dbReference type="ARBA" id="ARBA00023015"/>
    </source>
</evidence>
<dbReference type="InterPro" id="IPR001647">
    <property type="entry name" value="HTH_TetR"/>
</dbReference>
<dbReference type="PANTHER" id="PTHR30055:SF234">
    <property type="entry name" value="HTH-TYPE TRANSCRIPTIONAL REGULATOR BETI"/>
    <property type="match status" value="1"/>
</dbReference>
<dbReference type="InterPro" id="IPR009057">
    <property type="entry name" value="Homeodomain-like_sf"/>
</dbReference>
<dbReference type="EMBL" id="BAAAOR010000030">
    <property type="protein sequence ID" value="GAA1536025.1"/>
    <property type="molecule type" value="Genomic_DNA"/>
</dbReference>
<dbReference type="InterPro" id="IPR025996">
    <property type="entry name" value="MT1864/Rv1816-like_C"/>
</dbReference>
<organism evidence="6 7">
    <name type="scientific">Nocardioides humi</name>
    <dbReference type="NCBI Taxonomy" id="449461"/>
    <lineage>
        <taxon>Bacteria</taxon>
        <taxon>Bacillati</taxon>
        <taxon>Actinomycetota</taxon>
        <taxon>Actinomycetes</taxon>
        <taxon>Propionibacteriales</taxon>
        <taxon>Nocardioidaceae</taxon>
        <taxon>Nocardioides</taxon>
    </lineage>
</organism>
<keyword evidence="3" id="KW-0804">Transcription</keyword>
<keyword evidence="2 4" id="KW-0238">DNA-binding</keyword>
<dbReference type="SUPFAM" id="SSF46689">
    <property type="entry name" value="Homeodomain-like"/>
    <property type="match status" value="1"/>
</dbReference>
<dbReference type="InterPro" id="IPR050109">
    <property type="entry name" value="HTH-type_TetR-like_transc_reg"/>
</dbReference>
<evidence type="ECO:0000313" key="7">
    <source>
        <dbReference type="Proteomes" id="UP001500842"/>
    </source>
</evidence>
<dbReference type="PROSITE" id="PS50977">
    <property type="entry name" value="HTH_TETR_2"/>
    <property type="match status" value="1"/>
</dbReference>
<keyword evidence="1" id="KW-0805">Transcription regulation</keyword>
<dbReference type="PANTHER" id="PTHR30055">
    <property type="entry name" value="HTH-TYPE TRANSCRIPTIONAL REGULATOR RUTR"/>
    <property type="match status" value="1"/>
</dbReference>
<gene>
    <name evidence="6" type="ORF">GCM10009788_43540</name>
</gene>
<evidence type="ECO:0000256" key="4">
    <source>
        <dbReference type="PROSITE-ProRule" id="PRU00335"/>
    </source>
</evidence>